<dbReference type="OrthoDB" id="9805423at2"/>
<evidence type="ECO:0000259" key="4">
    <source>
        <dbReference type="Pfam" id="PF00561"/>
    </source>
</evidence>
<dbReference type="UniPathway" id="UPA00079"/>
<evidence type="ECO:0000313" key="6">
    <source>
        <dbReference type="Proteomes" id="UP000181969"/>
    </source>
</evidence>
<dbReference type="AlphaFoldDB" id="A0A1I4FBP3"/>
<dbReference type="PANTHER" id="PTHR42916">
    <property type="entry name" value="2-SUCCINYL-5-ENOLPYRUVYL-6-HYDROXY-3-CYCLOHEXENE-1-CARBOXYLATE SYNTHASE"/>
    <property type="match status" value="1"/>
</dbReference>
<dbReference type="HAMAP" id="MF_01660">
    <property type="entry name" value="MenH"/>
    <property type="match status" value="1"/>
</dbReference>
<evidence type="ECO:0000256" key="3">
    <source>
        <dbReference type="HAMAP-Rule" id="MF_01660"/>
    </source>
</evidence>
<name>A0A1I4FBP3_9LACT</name>
<dbReference type="InterPro" id="IPR029058">
    <property type="entry name" value="AB_hydrolase_fold"/>
</dbReference>
<proteinExistence type="inferred from homology"/>
<sequence length="275" mass="31118">MLFEDKYIQIDSLHFHVRIHGQGEPLLALHGFSQSAATWENLDIPGYQIFALDLVGHGKSSKPEQLEPYTLESICEQLRQIVQSLFQEKSYSLLGYSMGGRIALQFALNFPEQPIEQLIIESAAPGIADIKQREKRLQADLRLAEHIEENGAVWFANYWGALPIFQSQQNLPQEEQHKIWSSRAQNAPHALAQTLRATGQGKLPDISEKLQDLKLPLLYITGALDQKYKQIAEQIGTYSKSQSLIVEDAGHNVHLELPQHFNLILKTHLHDSAML</sequence>
<dbReference type="InterPro" id="IPR022485">
    <property type="entry name" value="SHCHC_synthase_MenH"/>
</dbReference>
<dbReference type="NCBIfam" id="TIGR03695">
    <property type="entry name" value="menH_SHCHC"/>
    <property type="match status" value="1"/>
</dbReference>
<dbReference type="SUPFAM" id="SSF53474">
    <property type="entry name" value="alpha/beta-Hydrolases"/>
    <property type="match status" value="1"/>
</dbReference>
<dbReference type="EMBL" id="FOTJ01000001">
    <property type="protein sequence ID" value="SFL14206.1"/>
    <property type="molecule type" value="Genomic_DNA"/>
</dbReference>
<keyword evidence="1 3" id="KW-0474">Menaquinone biosynthesis</keyword>
<dbReference type="Proteomes" id="UP000181969">
    <property type="component" value="Unassembled WGS sequence"/>
</dbReference>
<dbReference type="UniPathway" id="UPA01057">
    <property type="reaction ID" value="UER00900"/>
</dbReference>
<accession>A0A1I4FBP3</accession>
<evidence type="ECO:0000256" key="1">
    <source>
        <dbReference type="ARBA" id="ARBA00022428"/>
    </source>
</evidence>
<keyword evidence="2 3" id="KW-0456">Lyase</keyword>
<protein>
    <recommendedName>
        <fullName evidence="3">Putative 2-succinyl-6-hydroxy-2,4-cyclohexadiene-1-carboxylate synthase</fullName>
        <shortName evidence="3">SHCHC synthase</shortName>
        <ecNumber evidence="3">4.2.99.20</ecNumber>
    </recommendedName>
</protein>
<dbReference type="PANTHER" id="PTHR42916:SF1">
    <property type="entry name" value="PROTEIN PHYLLO, CHLOROPLASTIC"/>
    <property type="match status" value="1"/>
</dbReference>
<comment type="function">
    <text evidence="3">Catalyzes a proton abstraction reaction that results in 2,5-elimination of pyruvate from 2-succinyl-5-enolpyruvyl-6-hydroxy-3-cyclohexene-1-carboxylate (SEPHCHC) and the formation of 2-succinyl-6-hydroxy-2,4-cyclohexadiene-1-carboxylate (SHCHC).</text>
</comment>
<reference evidence="5 6" key="1">
    <citation type="submission" date="2016-10" db="EMBL/GenBank/DDBJ databases">
        <authorList>
            <person name="de Groot N.N."/>
        </authorList>
    </citation>
    <scope>NUCLEOTIDE SEQUENCE [LARGE SCALE GENOMIC DNA]</scope>
    <source>
        <strain evidence="5 6">M79</strain>
    </source>
</reference>
<evidence type="ECO:0000256" key="2">
    <source>
        <dbReference type="ARBA" id="ARBA00023239"/>
    </source>
</evidence>
<comment type="subunit">
    <text evidence="3">Monomer.</text>
</comment>
<dbReference type="EC" id="4.2.99.20" evidence="3"/>
<comment type="pathway">
    <text evidence="3">Quinol/quinone metabolism; menaquinone biosynthesis.</text>
</comment>
<comment type="similarity">
    <text evidence="3">Belongs to the AB hydrolase superfamily. MenH family.</text>
</comment>
<feature type="domain" description="AB hydrolase-1" evidence="4">
    <location>
        <begin position="25"/>
        <end position="256"/>
    </location>
</feature>
<dbReference type="Gene3D" id="3.40.50.1820">
    <property type="entry name" value="alpha/beta hydrolase"/>
    <property type="match status" value="1"/>
</dbReference>
<dbReference type="GO" id="GO:0009234">
    <property type="term" value="P:menaquinone biosynthetic process"/>
    <property type="evidence" value="ECO:0007669"/>
    <property type="project" value="UniProtKB-UniRule"/>
</dbReference>
<comment type="catalytic activity">
    <reaction evidence="3">
        <text>5-enolpyruvoyl-6-hydroxy-2-succinyl-cyclohex-3-ene-1-carboxylate = (1R,6R)-6-hydroxy-2-succinyl-cyclohexa-2,4-diene-1-carboxylate + pyruvate</text>
        <dbReference type="Rhea" id="RHEA:25597"/>
        <dbReference type="ChEBI" id="CHEBI:15361"/>
        <dbReference type="ChEBI" id="CHEBI:58689"/>
        <dbReference type="ChEBI" id="CHEBI:58818"/>
        <dbReference type="EC" id="4.2.99.20"/>
    </reaction>
</comment>
<dbReference type="GO" id="GO:0070205">
    <property type="term" value="F:2-succinyl-6-hydroxy-2,4-cyclohexadiene-1-carboxylate synthase activity"/>
    <property type="evidence" value="ECO:0007669"/>
    <property type="project" value="UniProtKB-UniRule"/>
</dbReference>
<gene>
    <name evidence="3" type="primary">menH</name>
    <name evidence="5" type="ORF">SAMN05216438_101496</name>
</gene>
<organism evidence="5 6">
    <name type="scientific">Lactococcus garvieae</name>
    <dbReference type="NCBI Taxonomy" id="1363"/>
    <lineage>
        <taxon>Bacteria</taxon>
        <taxon>Bacillati</taxon>
        <taxon>Bacillota</taxon>
        <taxon>Bacilli</taxon>
        <taxon>Lactobacillales</taxon>
        <taxon>Streptococcaceae</taxon>
        <taxon>Lactococcus</taxon>
    </lineage>
</organism>
<dbReference type="PRINTS" id="PR00111">
    <property type="entry name" value="ABHYDROLASE"/>
</dbReference>
<dbReference type="RefSeq" id="WP_074750295.1">
    <property type="nucleotide sequence ID" value="NZ_FOTJ01000001.1"/>
</dbReference>
<dbReference type="Pfam" id="PF00561">
    <property type="entry name" value="Abhydrolase_1"/>
    <property type="match status" value="1"/>
</dbReference>
<evidence type="ECO:0000313" key="5">
    <source>
        <dbReference type="EMBL" id="SFL14206.1"/>
    </source>
</evidence>
<dbReference type="InterPro" id="IPR000073">
    <property type="entry name" value="AB_hydrolase_1"/>
</dbReference>
<comment type="pathway">
    <text evidence="3">Quinol/quinone metabolism; 1,4-dihydroxy-2-naphthoate biosynthesis; 1,4-dihydroxy-2-naphthoate from chorismate: step 3/7.</text>
</comment>